<dbReference type="InterPro" id="IPR021309">
    <property type="entry name" value="YgaP-like_TM"/>
</dbReference>
<dbReference type="EMBL" id="FNWU01000002">
    <property type="protein sequence ID" value="SEH45797.1"/>
    <property type="molecule type" value="Genomic_DNA"/>
</dbReference>
<gene>
    <name evidence="3" type="ORF">SAMN05192561_10275</name>
</gene>
<keyword evidence="4" id="KW-1185">Reference proteome</keyword>
<dbReference type="Proteomes" id="UP000199215">
    <property type="component" value="Unassembled WGS sequence"/>
</dbReference>
<evidence type="ECO:0000313" key="4">
    <source>
        <dbReference type="Proteomes" id="UP000199215"/>
    </source>
</evidence>
<dbReference type="RefSeq" id="WP_092815861.1">
    <property type="nucleotide sequence ID" value="NZ_FNWU01000002.1"/>
</dbReference>
<proteinExistence type="predicted"/>
<sequence length="69" mass="6852">MDTNVGEIDRAIRIGLGAVAGIVSVAILTNALAAPSVVALVLGIAAIVLLATGYLSTCGLYAVLGIDTR</sequence>
<evidence type="ECO:0000313" key="3">
    <source>
        <dbReference type="EMBL" id="SEH45797.1"/>
    </source>
</evidence>
<organism evidence="3 4">
    <name type="scientific">Halopenitus malekzadehii</name>
    <dbReference type="NCBI Taxonomy" id="1267564"/>
    <lineage>
        <taxon>Archaea</taxon>
        <taxon>Methanobacteriati</taxon>
        <taxon>Methanobacteriota</taxon>
        <taxon>Stenosarchaea group</taxon>
        <taxon>Halobacteria</taxon>
        <taxon>Halobacteriales</taxon>
        <taxon>Haloferacaceae</taxon>
        <taxon>Halopenitus</taxon>
    </lineage>
</organism>
<evidence type="ECO:0000259" key="2">
    <source>
        <dbReference type="Pfam" id="PF11127"/>
    </source>
</evidence>
<keyword evidence="1" id="KW-0812">Transmembrane</keyword>
<protein>
    <recommendedName>
        <fullName evidence="2">Inner membrane protein YgaP-like transmembrane domain-containing protein</fullName>
    </recommendedName>
</protein>
<dbReference type="OrthoDB" id="100832at2157"/>
<dbReference type="STRING" id="1267564.SAMN05192561_10275"/>
<feature type="transmembrane region" description="Helical" evidence="1">
    <location>
        <begin position="39"/>
        <end position="64"/>
    </location>
</feature>
<name>A0A1H6IHP4_9EURY</name>
<reference evidence="3 4" key="1">
    <citation type="submission" date="2016-10" db="EMBL/GenBank/DDBJ databases">
        <authorList>
            <person name="de Groot N.N."/>
        </authorList>
    </citation>
    <scope>NUCLEOTIDE SEQUENCE [LARGE SCALE GENOMIC DNA]</scope>
    <source>
        <strain evidence="3 4">IBRC-M10418</strain>
    </source>
</reference>
<dbReference type="Pfam" id="PF11127">
    <property type="entry name" value="YgaP-like_TM"/>
    <property type="match status" value="1"/>
</dbReference>
<accession>A0A1H6IHP4</accession>
<keyword evidence="1" id="KW-1133">Transmembrane helix</keyword>
<feature type="domain" description="Inner membrane protein YgaP-like transmembrane" evidence="2">
    <location>
        <begin position="1"/>
        <end position="68"/>
    </location>
</feature>
<keyword evidence="1" id="KW-0472">Membrane</keyword>
<dbReference type="AlphaFoldDB" id="A0A1H6IHP4"/>
<feature type="transmembrane region" description="Helical" evidence="1">
    <location>
        <begin position="12"/>
        <end position="33"/>
    </location>
</feature>
<evidence type="ECO:0000256" key="1">
    <source>
        <dbReference type="SAM" id="Phobius"/>
    </source>
</evidence>